<comment type="catalytic activity">
    <reaction evidence="3">
        <text>2 oxidized [2Fe-2S]-[ferredoxin] + pyruvate + CoA = 2 reduced [2Fe-2S]-[ferredoxin] + acetyl-CoA + CO2 + H(+)</text>
        <dbReference type="Rhea" id="RHEA:12765"/>
        <dbReference type="Rhea" id="RHEA-COMP:10000"/>
        <dbReference type="Rhea" id="RHEA-COMP:10001"/>
        <dbReference type="ChEBI" id="CHEBI:15361"/>
        <dbReference type="ChEBI" id="CHEBI:15378"/>
        <dbReference type="ChEBI" id="CHEBI:16526"/>
        <dbReference type="ChEBI" id="CHEBI:33737"/>
        <dbReference type="ChEBI" id="CHEBI:33738"/>
        <dbReference type="ChEBI" id="CHEBI:57287"/>
        <dbReference type="ChEBI" id="CHEBI:57288"/>
        <dbReference type="EC" id="1.2.7.1"/>
    </reaction>
</comment>
<evidence type="ECO:0000259" key="4">
    <source>
        <dbReference type="Pfam" id="PF01558"/>
    </source>
</evidence>
<dbReference type="InterPro" id="IPR011894">
    <property type="entry name" value="PorC_KorC"/>
</dbReference>
<proteinExistence type="predicted"/>
<dbReference type="Proteomes" id="UP000885664">
    <property type="component" value="Unassembled WGS sequence"/>
</dbReference>
<dbReference type="Pfam" id="PF01558">
    <property type="entry name" value="POR"/>
    <property type="match status" value="1"/>
</dbReference>
<dbReference type="InterPro" id="IPR051626">
    <property type="entry name" value="Oxidoreductase_gamma_subunit"/>
</dbReference>
<organism evidence="5">
    <name type="scientific">Fervidicoccus fontis</name>
    <dbReference type="NCBI Taxonomy" id="683846"/>
    <lineage>
        <taxon>Archaea</taxon>
        <taxon>Thermoproteota</taxon>
        <taxon>Thermoprotei</taxon>
        <taxon>Fervidicoccales</taxon>
        <taxon>Fervidicoccaceae</taxon>
        <taxon>Fervidicoccus</taxon>
    </lineage>
</organism>
<dbReference type="PANTHER" id="PTHR43366:SF1">
    <property type="entry name" value="PYRUVATE SYNTHASE SUBUNIT PORC"/>
    <property type="match status" value="1"/>
</dbReference>
<gene>
    <name evidence="5" type="ORF">ENO36_02180</name>
</gene>
<dbReference type="Gene3D" id="3.40.920.10">
    <property type="entry name" value="Pyruvate-ferredoxin oxidoreductase, PFOR, domain III"/>
    <property type="match status" value="1"/>
</dbReference>
<dbReference type="EMBL" id="DSFE01000047">
    <property type="protein sequence ID" value="HEU97649.1"/>
    <property type="molecule type" value="Genomic_DNA"/>
</dbReference>
<evidence type="ECO:0000313" key="5">
    <source>
        <dbReference type="EMBL" id="HEU97649.1"/>
    </source>
</evidence>
<dbReference type="GO" id="GO:0019164">
    <property type="term" value="F:pyruvate synthase activity"/>
    <property type="evidence" value="ECO:0007669"/>
    <property type="project" value="UniProtKB-EC"/>
</dbReference>
<accession>A0A7C2UL46</accession>
<dbReference type="InterPro" id="IPR002869">
    <property type="entry name" value="Pyrv_flavodox_OxRed_cen"/>
</dbReference>
<dbReference type="SUPFAM" id="SSF53323">
    <property type="entry name" value="Pyruvate-ferredoxin oxidoreductase, PFOR, domain III"/>
    <property type="match status" value="1"/>
</dbReference>
<feature type="domain" description="Pyruvate/ketoisovalerate oxidoreductase catalytic" evidence="4">
    <location>
        <begin position="20"/>
        <end position="190"/>
    </location>
</feature>
<reference evidence="5" key="1">
    <citation type="journal article" date="2020" name="mSystems">
        <title>Genome- and Community-Level Interaction Insights into Carbon Utilization and Element Cycling Functions of Hydrothermarchaeota in Hydrothermal Sediment.</title>
        <authorList>
            <person name="Zhou Z."/>
            <person name="Liu Y."/>
            <person name="Xu W."/>
            <person name="Pan J."/>
            <person name="Luo Z.H."/>
            <person name="Li M."/>
        </authorList>
    </citation>
    <scope>NUCLEOTIDE SEQUENCE [LARGE SCALE GENOMIC DNA]</scope>
    <source>
        <strain evidence="5">SpSt-1259</strain>
    </source>
</reference>
<evidence type="ECO:0000256" key="2">
    <source>
        <dbReference type="ARBA" id="ARBA00023002"/>
    </source>
</evidence>
<keyword evidence="2" id="KW-0560">Oxidoreductase</keyword>
<dbReference type="PANTHER" id="PTHR43366">
    <property type="entry name" value="PYRUVATE SYNTHASE SUBUNIT PORC"/>
    <property type="match status" value="1"/>
</dbReference>
<dbReference type="AlphaFoldDB" id="A0A7C2UL46"/>
<dbReference type="InterPro" id="IPR019752">
    <property type="entry name" value="Pyrv/ketoisovalerate_OxRed_cat"/>
</dbReference>
<dbReference type="NCBIfam" id="TIGR02175">
    <property type="entry name" value="PorC_KorC"/>
    <property type="match status" value="1"/>
</dbReference>
<dbReference type="EC" id="1.2.7.1" evidence="1"/>
<comment type="caution">
    <text evidence="5">The sequence shown here is derived from an EMBL/GenBank/DDBJ whole genome shotgun (WGS) entry which is preliminary data.</text>
</comment>
<evidence type="ECO:0000256" key="3">
    <source>
        <dbReference type="ARBA" id="ARBA00049357"/>
    </source>
</evidence>
<evidence type="ECO:0000256" key="1">
    <source>
        <dbReference type="ARBA" id="ARBA00012822"/>
    </source>
</evidence>
<sequence>MEEFVGKVGQLVEITWLGRGGQGAVTAAELLAIAAIEEGKTAVAIPEFGAERRGAPVRAYNRLSNQRKELPKTPIVSPDIFVIIDPSLISRAGNYINFERIRYLVANTSVTREDLAKLLGIKMPLENIFPVDGAKIAMQIFGRPIYNTVMLGALVGSVPLVKATSLESAVKKNFSGKLVEMNLKAIFEGMNKVREVEKEGIKV</sequence>
<protein>
    <recommendedName>
        <fullName evidence="1">pyruvate synthase</fullName>
        <ecNumber evidence="1">1.2.7.1</ecNumber>
    </recommendedName>
</protein>
<name>A0A7C2UL46_9CREN</name>